<dbReference type="SUPFAM" id="SSF82895">
    <property type="entry name" value="TSP-1 type 1 repeat"/>
    <property type="match status" value="11"/>
</dbReference>
<evidence type="ECO:0000256" key="1">
    <source>
        <dbReference type="ARBA" id="ARBA00004239"/>
    </source>
</evidence>
<comment type="caution">
    <text evidence="9">Lacks conserved residue(s) required for the propagation of feature annotation.</text>
</comment>
<dbReference type="KEGG" id="cvn:111102555"/>
<dbReference type="SMART" id="SM00254">
    <property type="entry name" value="ShKT"/>
    <property type="match status" value="3"/>
</dbReference>
<dbReference type="Pfam" id="PF00090">
    <property type="entry name" value="TSP_1"/>
    <property type="match status" value="11"/>
</dbReference>
<feature type="domain" description="ShKT" evidence="11">
    <location>
        <begin position="669"/>
        <end position="702"/>
    </location>
</feature>
<dbReference type="FunFam" id="2.20.100.10:FF:000067">
    <property type="entry name" value="Hemicentin 1"/>
    <property type="match status" value="1"/>
</dbReference>
<keyword evidence="2" id="KW-0964">Secreted</keyword>
<evidence type="ECO:0000256" key="2">
    <source>
        <dbReference type="ARBA" id="ARBA00022525"/>
    </source>
</evidence>
<reference evidence="13" key="1">
    <citation type="submission" date="2025-08" db="UniProtKB">
        <authorList>
            <consortium name="RefSeq"/>
        </authorList>
    </citation>
    <scope>IDENTIFICATION</scope>
    <source>
        <tissue evidence="13">Whole sample</tissue>
    </source>
</reference>
<dbReference type="FunFam" id="2.20.100.10:FF:000007">
    <property type="entry name" value="Thrombospondin 1"/>
    <property type="match status" value="4"/>
</dbReference>
<gene>
    <name evidence="13" type="primary">LOC111102555</name>
</gene>
<dbReference type="InterPro" id="IPR052065">
    <property type="entry name" value="Compl_asym_regulator"/>
</dbReference>
<keyword evidence="6" id="KW-0106">Calcium</keyword>
<dbReference type="PANTHER" id="PTHR22906">
    <property type="entry name" value="PROPERDIN"/>
    <property type="match status" value="1"/>
</dbReference>
<evidence type="ECO:0000313" key="13">
    <source>
        <dbReference type="RefSeq" id="XP_022291056.1"/>
    </source>
</evidence>
<evidence type="ECO:0000313" key="12">
    <source>
        <dbReference type="Proteomes" id="UP000694844"/>
    </source>
</evidence>
<dbReference type="InterPro" id="IPR000884">
    <property type="entry name" value="TSP1_rpt"/>
</dbReference>
<dbReference type="FunFam" id="2.20.100.10:FF:000002">
    <property type="entry name" value="Unc-5 netrin receptor C"/>
    <property type="match status" value="1"/>
</dbReference>
<protein>
    <submittedName>
        <fullName evidence="13">SCO-spondin-like</fullName>
    </submittedName>
</protein>
<evidence type="ECO:0000256" key="9">
    <source>
        <dbReference type="PROSITE-ProRule" id="PRU01005"/>
    </source>
</evidence>
<dbReference type="FunFam" id="2.20.100.10:FF:000001">
    <property type="entry name" value="semaphorin-5A isoform X1"/>
    <property type="match status" value="5"/>
</dbReference>
<evidence type="ECO:0000256" key="6">
    <source>
        <dbReference type="ARBA" id="ARBA00022837"/>
    </source>
</evidence>
<dbReference type="InterPro" id="IPR003582">
    <property type="entry name" value="ShKT_dom"/>
</dbReference>
<sequence length="1041" mass="110289">MEWAHPAVYMLLVFLRCTEVVQASTYFPCTTASDCPGTCYFKAERPICGIEVIDGYLARICVCVANECSSDQDCRNHKSCETGYSAICSTTSHQCLCLHTCAGDSDCNRYTCSQGGNMQCSPVYGATKTCACEAACASNADCNAHPCLTGSTAVCVGSRCECQSICQTDSDCFSKVTCDAGTIPRCSATNNNTCQCEAQCVSDSACSHHICGSLFHPKCVQSMCTCEHNPVNGGWSRWGAWDGCSSSCGTGVHIRHRSCNNPVPSNGGADCVGNAAESGQCKTSDCPVDGGWSVWSAWNFCSASCGSGFQIRQRTCTKPKPAHGGSRCPGMTHMTQPCIIQNCTVNGGWSEWSSWGQCSATCGQGVHIRSRTCTQPKPTGGGQTCVGNDHVSQNCSQTACPTDGDWSQWTGWNSCSVTCGAGQESRTRSCTHPAPSAGGKSCSGDPKETQACILHPCSRSCADVSDQCALLKDVFCAPDNVDGQNVCPQTCGVCPVDGAWGAWMGWSVCTVSCGGGTRVRSRNCDNPAPAHSGLTCRGSAQEAADCNAQQCRVDGSWTPWGAWTTCSTTCDQGMHVRFRSCSNPSPASGGSDCIGQSHSVESCTPTPCPVNGGWSSWTDWSTCSVTCSVGMETRSRNCSSPTPLYGGKSCDGNITETRACNQSLCPYVCKDLSPDCGSFKNMFCSPDHPTGQQLCPVTCGTCKVDGNWTQWSVWSACSASCGNGTRNRSRTCADPAPAHGGRDCDGARTETQDCALISCPVDGAWSDWTGWSPCSLTCGAGVQTRVRHCDNPAPSHAGLFCPGDPFQVQPCTQQGCPVNGSWSGWSDWSLCSVTCGSGVITRTRDCTHPSPLFGGQNCSGEDTETQPCNRTTCPSACQDHDSSCSILAKYLCLPENPQGQLMCPMTCGTCKVDGGWGSWGTWGACSATCGDLSVRKRVRNCDNPVPHYGGKNCQGHPYDLGMCNVTACPQGKPCPTCDENLTCSWDKFCSDSETCMVRSYKGYNFTVHCSKKEDCSFESSVLSAEIFCCDNRACLQQILGT</sequence>
<keyword evidence="12" id="KW-1185">Reference proteome</keyword>
<evidence type="ECO:0000256" key="3">
    <source>
        <dbReference type="ARBA" id="ARBA00022536"/>
    </source>
</evidence>
<dbReference type="PROSITE" id="PS51670">
    <property type="entry name" value="SHKT"/>
    <property type="match status" value="1"/>
</dbReference>
<keyword evidence="5" id="KW-0677">Repeat</keyword>
<name>A0A8B8AIG0_CRAVI</name>
<organism evidence="12 13">
    <name type="scientific">Crassostrea virginica</name>
    <name type="common">Eastern oyster</name>
    <dbReference type="NCBI Taxonomy" id="6565"/>
    <lineage>
        <taxon>Eukaryota</taxon>
        <taxon>Metazoa</taxon>
        <taxon>Spiralia</taxon>
        <taxon>Lophotrochozoa</taxon>
        <taxon>Mollusca</taxon>
        <taxon>Bivalvia</taxon>
        <taxon>Autobranchia</taxon>
        <taxon>Pteriomorphia</taxon>
        <taxon>Ostreida</taxon>
        <taxon>Ostreoidea</taxon>
        <taxon>Ostreidae</taxon>
        <taxon>Crassostrea</taxon>
    </lineage>
</organism>
<dbReference type="RefSeq" id="XP_022291056.1">
    <property type="nucleotide sequence ID" value="XM_022435348.1"/>
</dbReference>
<evidence type="ECO:0000256" key="7">
    <source>
        <dbReference type="ARBA" id="ARBA00023157"/>
    </source>
</evidence>
<evidence type="ECO:0000256" key="4">
    <source>
        <dbReference type="ARBA" id="ARBA00022729"/>
    </source>
</evidence>
<dbReference type="PRINTS" id="PR01705">
    <property type="entry name" value="TSP1REPEAT"/>
</dbReference>
<dbReference type="AlphaFoldDB" id="A0A8B8AIG0"/>
<feature type="signal peptide" evidence="10">
    <location>
        <begin position="1"/>
        <end position="23"/>
    </location>
</feature>
<dbReference type="SMART" id="SM00209">
    <property type="entry name" value="TSP1"/>
    <property type="match status" value="11"/>
</dbReference>
<feature type="chain" id="PRO_5034293740" evidence="10">
    <location>
        <begin position="24"/>
        <end position="1041"/>
    </location>
</feature>
<proteinExistence type="predicted"/>
<dbReference type="OrthoDB" id="446173at2759"/>
<dbReference type="GO" id="GO:0005576">
    <property type="term" value="C:extracellular region"/>
    <property type="evidence" value="ECO:0007669"/>
    <property type="project" value="UniProtKB-SubCell"/>
</dbReference>
<keyword evidence="3" id="KW-0245">EGF-like domain</keyword>
<dbReference type="GeneID" id="111102555"/>
<dbReference type="Gene3D" id="2.20.100.10">
    <property type="entry name" value="Thrombospondin type-1 (TSP1) repeat"/>
    <property type="match status" value="11"/>
</dbReference>
<dbReference type="PANTHER" id="PTHR22906:SF43">
    <property type="entry name" value="PROPERDIN"/>
    <property type="match status" value="1"/>
</dbReference>
<keyword evidence="8" id="KW-0325">Glycoprotein</keyword>
<evidence type="ECO:0000256" key="8">
    <source>
        <dbReference type="ARBA" id="ARBA00023180"/>
    </source>
</evidence>
<accession>A0A8B8AIG0</accession>
<dbReference type="PROSITE" id="PS50092">
    <property type="entry name" value="TSP1"/>
    <property type="match status" value="11"/>
</dbReference>
<keyword evidence="4 10" id="KW-0732">Signal</keyword>
<dbReference type="Proteomes" id="UP000694844">
    <property type="component" value="Chromosome 7"/>
</dbReference>
<evidence type="ECO:0000256" key="10">
    <source>
        <dbReference type="SAM" id="SignalP"/>
    </source>
</evidence>
<evidence type="ECO:0000256" key="5">
    <source>
        <dbReference type="ARBA" id="ARBA00022737"/>
    </source>
</evidence>
<dbReference type="InterPro" id="IPR036383">
    <property type="entry name" value="TSP1_rpt_sf"/>
</dbReference>
<evidence type="ECO:0000259" key="11">
    <source>
        <dbReference type="PROSITE" id="PS51670"/>
    </source>
</evidence>
<comment type="subcellular location">
    <subcellularLocation>
        <location evidence="1">Secreted</location>
        <location evidence="1">Extracellular space</location>
    </subcellularLocation>
</comment>
<keyword evidence="7" id="KW-1015">Disulfide bond</keyword>